<proteinExistence type="predicted"/>
<dbReference type="EMBL" id="UGYO01000002">
    <property type="protein sequence ID" value="SUJ12095.1"/>
    <property type="molecule type" value="Genomic_DNA"/>
</dbReference>
<accession>A0A380C4Q6</accession>
<gene>
    <name evidence="1" type="ORF">NCTC10738_04365</name>
</gene>
<organism evidence="1 2">
    <name type="scientific">Shewanella algae</name>
    <dbReference type="NCBI Taxonomy" id="38313"/>
    <lineage>
        <taxon>Bacteria</taxon>
        <taxon>Pseudomonadati</taxon>
        <taxon>Pseudomonadota</taxon>
        <taxon>Gammaproteobacteria</taxon>
        <taxon>Alteromonadales</taxon>
        <taxon>Shewanellaceae</taxon>
        <taxon>Shewanella</taxon>
    </lineage>
</organism>
<dbReference type="AlphaFoldDB" id="A0A380C4Q6"/>
<protein>
    <submittedName>
        <fullName evidence="1">Uncharacterized protein</fullName>
    </submittedName>
</protein>
<sequence>MIKRMLAVFGISFFIVGCANIPLGTMLSLSSFDEQDFVQLNPQVIRSQILIDAPGKLDLDTTELTLELDSSKGISSYRFPLRLESTEVIPQNEGLFSTSPMKHHYQLALSETAISSFRQVQALINTETPTEYSFSIDAGLADTSEPLREVTLSVLIKLTEEQGYLTLIDNATLNLEH</sequence>
<reference evidence="1 2" key="1">
    <citation type="submission" date="2018-06" db="EMBL/GenBank/DDBJ databases">
        <authorList>
            <consortium name="Pathogen Informatics"/>
            <person name="Doyle S."/>
        </authorList>
    </citation>
    <scope>NUCLEOTIDE SEQUENCE [LARGE SCALE GENOMIC DNA]</scope>
    <source>
        <strain evidence="1 2">NCTC10738</strain>
    </source>
</reference>
<name>A0A380C4Q6_9GAMM</name>
<evidence type="ECO:0000313" key="2">
    <source>
        <dbReference type="Proteomes" id="UP000254069"/>
    </source>
</evidence>
<dbReference type="PROSITE" id="PS51257">
    <property type="entry name" value="PROKAR_LIPOPROTEIN"/>
    <property type="match status" value="1"/>
</dbReference>
<dbReference type="Proteomes" id="UP000254069">
    <property type="component" value="Unassembled WGS sequence"/>
</dbReference>
<keyword evidence="2" id="KW-1185">Reference proteome</keyword>
<evidence type="ECO:0000313" key="1">
    <source>
        <dbReference type="EMBL" id="SUJ12095.1"/>
    </source>
</evidence>